<protein>
    <submittedName>
        <fullName evidence="7">Alpha-galactosidase A</fullName>
    </submittedName>
</protein>
<dbReference type="Gene3D" id="3.20.20.70">
    <property type="entry name" value="Aldolase class I"/>
    <property type="match status" value="1"/>
</dbReference>
<name>A0A6C2U4H5_PONDE</name>
<evidence type="ECO:0000256" key="5">
    <source>
        <dbReference type="SAM" id="SignalP"/>
    </source>
</evidence>
<dbReference type="SUPFAM" id="SSF51011">
    <property type="entry name" value="Glycosyl hydrolase domain"/>
    <property type="match status" value="1"/>
</dbReference>
<keyword evidence="8" id="KW-1185">Reference proteome</keyword>
<dbReference type="CDD" id="cd14792">
    <property type="entry name" value="GH27"/>
    <property type="match status" value="1"/>
</dbReference>
<evidence type="ECO:0000259" key="6">
    <source>
        <dbReference type="Pfam" id="PF17801"/>
    </source>
</evidence>
<dbReference type="AlphaFoldDB" id="A0A6C2U4H5"/>
<proteinExistence type="inferred from homology"/>
<accession>A0A6C2U4H5</accession>
<evidence type="ECO:0000256" key="3">
    <source>
        <dbReference type="ARBA" id="ARBA00022801"/>
    </source>
</evidence>
<feature type="chain" id="PRO_5025534137" evidence="5">
    <location>
        <begin position="24"/>
        <end position="479"/>
    </location>
</feature>
<dbReference type="GO" id="GO:0005975">
    <property type="term" value="P:carbohydrate metabolic process"/>
    <property type="evidence" value="ECO:0007669"/>
    <property type="project" value="InterPro"/>
</dbReference>
<dbReference type="InterPro" id="IPR013780">
    <property type="entry name" value="Glyco_hydro_b"/>
</dbReference>
<dbReference type="Pfam" id="PF16499">
    <property type="entry name" value="Melibiase_2"/>
    <property type="match status" value="1"/>
</dbReference>
<organism evidence="7 8">
    <name type="scientific">Pontiella desulfatans</name>
    <dbReference type="NCBI Taxonomy" id="2750659"/>
    <lineage>
        <taxon>Bacteria</taxon>
        <taxon>Pseudomonadati</taxon>
        <taxon>Kiritimatiellota</taxon>
        <taxon>Kiritimatiellia</taxon>
        <taxon>Kiritimatiellales</taxon>
        <taxon>Pontiellaceae</taxon>
        <taxon>Pontiella</taxon>
    </lineage>
</organism>
<gene>
    <name evidence="7" type="primary">agaA_4</name>
    <name evidence="7" type="ORF">PDESU_03450</name>
</gene>
<dbReference type="PANTHER" id="PTHR11452:SF42">
    <property type="entry name" value="ALPHA-GALACTOSIDASE"/>
    <property type="match status" value="1"/>
</dbReference>
<dbReference type="InterPro" id="IPR013785">
    <property type="entry name" value="Aldolase_TIM"/>
</dbReference>
<dbReference type="PANTHER" id="PTHR11452">
    <property type="entry name" value="ALPHA-GALACTOSIDASE/ALPHA-N-ACETYLGALACTOSAMINIDASE"/>
    <property type="match status" value="1"/>
</dbReference>
<sequence>MIKKYTEMLSLIILLSGWGAAWADGPVVQTPPLGYNSFDSYNCCLYEEVAMKEIDAFIEKFSPHGYEYFVIDNGWFSSPESTNFNGYLVPIENKARAEHVTVNEFGIVQPSELYFSNGFKPLVDKLQANGLKFGVHLMRGIPKVAVERDLPIKGTDYTARDIYTTKEDCVWCDYMHGVDMTRPGAQEFYNSVFDQFAAWGIDFVKVDDVTHHPAEIEAYVKAIEQCGRPMVLSLSAGNTSNVKYIDTYRKTNMVRTTPDIWDNQESLDRSFNSMRKWQGLERPGFWPDLDMIPFGELCILSRKEIQKRPLKKTEAQFLGHMHHWCFFSENQKETFITQRAISASPIMIGGSMISLDEHSYQLLTHKEMLACVKNGVHGKLVHEENGVELWNAPVANRDRFGYQEYTSTEGWMALFNRTDEEQTVQFDWRYLRFLPKGKVYDFEDMWGSQSLEGYKRGHKLSFTVEPQGVVFMKYTEHQR</sequence>
<dbReference type="GO" id="GO:0004553">
    <property type="term" value="F:hydrolase activity, hydrolyzing O-glycosyl compounds"/>
    <property type="evidence" value="ECO:0007669"/>
    <property type="project" value="InterPro"/>
</dbReference>
<evidence type="ECO:0000256" key="1">
    <source>
        <dbReference type="ARBA" id="ARBA00009743"/>
    </source>
</evidence>
<reference evidence="7 8" key="1">
    <citation type="submission" date="2019-04" db="EMBL/GenBank/DDBJ databases">
        <authorList>
            <person name="Van Vliet M D."/>
        </authorList>
    </citation>
    <scope>NUCLEOTIDE SEQUENCE [LARGE SCALE GENOMIC DNA]</scope>
    <source>
        <strain evidence="7 8">F1</strain>
    </source>
</reference>
<dbReference type="SUPFAM" id="SSF51445">
    <property type="entry name" value="(Trans)glycosidases"/>
    <property type="match status" value="1"/>
</dbReference>
<dbReference type="RefSeq" id="WP_136080505.1">
    <property type="nucleotide sequence ID" value="NZ_CAAHFG010000002.1"/>
</dbReference>
<evidence type="ECO:0000256" key="2">
    <source>
        <dbReference type="ARBA" id="ARBA00022729"/>
    </source>
</evidence>
<evidence type="ECO:0000313" key="8">
    <source>
        <dbReference type="Proteomes" id="UP000366872"/>
    </source>
</evidence>
<evidence type="ECO:0000256" key="4">
    <source>
        <dbReference type="ARBA" id="ARBA00023295"/>
    </source>
</evidence>
<keyword evidence="4" id="KW-0326">Glycosidase</keyword>
<keyword evidence="2 5" id="KW-0732">Signal</keyword>
<feature type="domain" description="Alpha galactosidase C-terminal" evidence="6">
    <location>
        <begin position="386"/>
        <end position="473"/>
    </location>
</feature>
<comment type="similarity">
    <text evidence="1">Belongs to the glycosyl hydrolase 27 family.</text>
</comment>
<dbReference type="InterPro" id="IPR002241">
    <property type="entry name" value="Glyco_hydro_27"/>
</dbReference>
<dbReference type="InterPro" id="IPR041233">
    <property type="entry name" value="Melibiase_C"/>
</dbReference>
<dbReference type="Proteomes" id="UP000366872">
    <property type="component" value="Unassembled WGS sequence"/>
</dbReference>
<dbReference type="InterPro" id="IPR017853">
    <property type="entry name" value="GH"/>
</dbReference>
<dbReference type="Pfam" id="PF17801">
    <property type="entry name" value="Melibiase_C"/>
    <property type="match status" value="1"/>
</dbReference>
<keyword evidence="3" id="KW-0378">Hydrolase</keyword>
<dbReference type="EMBL" id="CAAHFG010000002">
    <property type="protein sequence ID" value="VGO14880.1"/>
    <property type="molecule type" value="Genomic_DNA"/>
</dbReference>
<dbReference type="Gene3D" id="2.60.40.1180">
    <property type="entry name" value="Golgi alpha-mannosidase II"/>
    <property type="match status" value="1"/>
</dbReference>
<feature type="signal peptide" evidence="5">
    <location>
        <begin position="1"/>
        <end position="23"/>
    </location>
</feature>
<evidence type="ECO:0000313" key="7">
    <source>
        <dbReference type="EMBL" id="VGO14880.1"/>
    </source>
</evidence>